<dbReference type="STRING" id="436010.A0A166SET5"/>
<feature type="compositionally biased region" description="Basic and acidic residues" evidence="1">
    <location>
        <begin position="95"/>
        <end position="105"/>
    </location>
</feature>
<evidence type="ECO:0000256" key="1">
    <source>
        <dbReference type="SAM" id="MobiDB-lite"/>
    </source>
</evidence>
<name>A0A166SET5_9AGAM</name>
<proteinExistence type="predicted"/>
<accession>A0A166SET5</accession>
<feature type="region of interest" description="Disordered" evidence="1">
    <location>
        <begin position="63"/>
        <end position="105"/>
    </location>
</feature>
<evidence type="ECO:0000313" key="2">
    <source>
        <dbReference type="EMBL" id="KZP29362.1"/>
    </source>
</evidence>
<dbReference type="EMBL" id="KV417499">
    <property type="protein sequence ID" value="KZP29362.1"/>
    <property type="molecule type" value="Genomic_DNA"/>
</dbReference>
<evidence type="ECO:0000313" key="3">
    <source>
        <dbReference type="Proteomes" id="UP000076532"/>
    </source>
</evidence>
<keyword evidence="3" id="KW-1185">Reference proteome</keyword>
<sequence>MLIAAFPSSVATCSVPSLTHAIVGELMLDIYTLSLSSSRNSDGMLTALMSRIPARGIVFLEEPRRRVHAERHPRPGLHGTPGGDQNEPRYITEPPEPRREPERRERALALAPAQRAGRQNIVPLAHSAKPLDAAELAFPAKEFADGCPDEFSVAALQGYI</sequence>
<reference evidence="2 3" key="1">
    <citation type="journal article" date="2016" name="Mol. Biol. Evol.">
        <title>Comparative Genomics of Early-Diverging Mushroom-Forming Fungi Provides Insights into the Origins of Lignocellulose Decay Capabilities.</title>
        <authorList>
            <person name="Nagy L.G."/>
            <person name="Riley R."/>
            <person name="Tritt A."/>
            <person name="Adam C."/>
            <person name="Daum C."/>
            <person name="Floudas D."/>
            <person name="Sun H."/>
            <person name="Yadav J.S."/>
            <person name="Pangilinan J."/>
            <person name="Larsson K.H."/>
            <person name="Matsuura K."/>
            <person name="Barry K."/>
            <person name="Labutti K."/>
            <person name="Kuo R."/>
            <person name="Ohm R.A."/>
            <person name="Bhattacharya S.S."/>
            <person name="Shirouzu T."/>
            <person name="Yoshinaga Y."/>
            <person name="Martin F.M."/>
            <person name="Grigoriev I.V."/>
            <person name="Hibbett D.S."/>
        </authorList>
    </citation>
    <scope>NUCLEOTIDE SEQUENCE [LARGE SCALE GENOMIC DNA]</scope>
    <source>
        <strain evidence="2 3">CBS 109695</strain>
    </source>
</reference>
<organism evidence="2 3">
    <name type="scientific">Athelia psychrophila</name>
    <dbReference type="NCBI Taxonomy" id="1759441"/>
    <lineage>
        <taxon>Eukaryota</taxon>
        <taxon>Fungi</taxon>
        <taxon>Dikarya</taxon>
        <taxon>Basidiomycota</taxon>
        <taxon>Agaricomycotina</taxon>
        <taxon>Agaricomycetes</taxon>
        <taxon>Agaricomycetidae</taxon>
        <taxon>Atheliales</taxon>
        <taxon>Atheliaceae</taxon>
        <taxon>Athelia</taxon>
    </lineage>
</organism>
<dbReference type="AlphaFoldDB" id="A0A166SET5"/>
<dbReference type="Proteomes" id="UP000076532">
    <property type="component" value="Unassembled WGS sequence"/>
</dbReference>
<gene>
    <name evidence="2" type="ORF">FIBSPDRAFT_851777</name>
</gene>
<protein>
    <submittedName>
        <fullName evidence="2">Uncharacterized protein</fullName>
    </submittedName>
</protein>
<dbReference type="OrthoDB" id="10251412at2759"/>
<feature type="compositionally biased region" description="Basic residues" evidence="1">
    <location>
        <begin position="65"/>
        <end position="75"/>
    </location>
</feature>